<dbReference type="NCBIfam" id="TIGR00449">
    <property type="entry name" value="tgt_general"/>
    <property type="match status" value="1"/>
</dbReference>
<dbReference type="PANTHER" id="PTHR46064">
    <property type="entry name" value="QUEUINE TRNA-RIBOSYLTRANSFERASE ACCESSORY SUBUNIT 2"/>
    <property type="match status" value="1"/>
</dbReference>
<dbReference type="InterPro" id="IPR036511">
    <property type="entry name" value="TGT-like_sf"/>
</dbReference>
<dbReference type="InterPro" id="IPR028592">
    <property type="entry name" value="QTRTD1"/>
</dbReference>
<dbReference type="Proteomes" id="UP001286313">
    <property type="component" value="Unassembled WGS sequence"/>
</dbReference>
<proteinExistence type="inferred from homology"/>
<dbReference type="Gene3D" id="3.20.20.105">
    <property type="entry name" value="Queuine tRNA-ribosyltransferase-like"/>
    <property type="match status" value="1"/>
</dbReference>
<feature type="binding site" evidence="5">
    <location>
        <position position="399"/>
    </location>
    <ligand>
        <name>Zn(2+)</name>
        <dbReference type="ChEBI" id="CHEBI:29105"/>
    </ligand>
</feature>
<dbReference type="SUPFAM" id="SSF51713">
    <property type="entry name" value="tRNA-guanine transglycosylase"/>
    <property type="match status" value="1"/>
</dbReference>
<protein>
    <recommendedName>
        <fullName evidence="5">Queuine tRNA-ribosyltransferase accessory subunit 2</fullName>
    </recommendedName>
    <alternativeName>
        <fullName evidence="5">Queuine tRNA-ribosyltransferase domain-containing protein 1</fullName>
    </alternativeName>
</protein>
<keyword evidence="9" id="KW-1185">Reference proteome</keyword>
<organism evidence="8 9">
    <name type="scientific">Petrolisthes cinctipes</name>
    <name type="common">Flat porcelain crab</name>
    <dbReference type="NCBI Taxonomy" id="88211"/>
    <lineage>
        <taxon>Eukaryota</taxon>
        <taxon>Metazoa</taxon>
        <taxon>Ecdysozoa</taxon>
        <taxon>Arthropoda</taxon>
        <taxon>Crustacea</taxon>
        <taxon>Multicrustacea</taxon>
        <taxon>Malacostraca</taxon>
        <taxon>Eumalacostraca</taxon>
        <taxon>Eucarida</taxon>
        <taxon>Decapoda</taxon>
        <taxon>Pleocyemata</taxon>
        <taxon>Anomura</taxon>
        <taxon>Galatheoidea</taxon>
        <taxon>Porcellanidae</taxon>
        <taxon>Petrolisthes</taxon>
    </lineage>
</organism>
<comment type="cofactor">
    <cofactor evidence="5">
        <name>Zn(2+)</name>
        <dbReference type="ChEBI" id="CHEBI:29105"/>
    </cofactor>
    <text evidence="5">Binds 1 zinc ion per subunit.</text>
</comment>
<evidence type="ECO:0000256" key="5">
    <source>
        <dbReference type="HAMAP-Rule" id="MF_03043"/>
    </source>
</evidence>
<sequence>MGVLSLNCNMKFAVERISKGGGRLGKLSNLRSQPDVIHATPMTLVATVGGSAPHLTQDVFNLVAKKDAPLCVSAQHYCKHVEILQAYKKGVASFAALQGHSVCVTVQDAAQATPSGYNDKQGISTWTHGGRQVLTPQTYMNVVEVMQPDWYEVLCDADTPPDASKKRLSKSAAMSKSYLTQCLKLHKDSNCLQGAGVLIPLLGGHSYAERVRWSKWVADNAQDGIEAAGYSLLGLHTNGPKVEKIDAKAVCELVETSLGSLSQSLPRQASGAWNPLTVVRLVMAGVDIFDSTFPYLVTERCGALTFLHWLTRDPSRDNLQHQDKRLRGDSEKNKNQDEEETLNEKEKESKSEELESTEGKENQCDEEVNVKSSYEICLKDKRYAEVQEPLVSGCECYTCQNFTIAYIHHLTMVKELLAPVLLSIHNLHHWLGFFSSIRTAVGSDQLVDLQRLLQTSAA</sequence>
<keyword evidence="4 5" id="KW-0862">Zinc</keyword>
<feature type="domain" description="tRNA-guanine(15) transglycosylase-like" evidence="7">
    <location>
        <begin position="22"/>
        <end position="451"/>
    </location>
</feature>
<dbReference type="PANTHER" id="PTHR46064:SF1">
    <property type="entry name" value="QUEUINE TRNA-RIBOSYLTRANSFERASE ACCESSORY SUBUNIT 2"/>
    <property type="match status" value="1"/>
</dbReference>
<dbReference type="GO" id="GO:0005737">
    <property type="term" value="C:cytoplasm"/>
    <property type="evidence" value="ECO:0007669"/>
    <property type="project" value="UniProtKB-SubCell"/>
</dbReference>
<evidence type="ECO:0000313" key="8">
    <source>
        <dbReference type="EMBL" id="KAK3873062.1"/>
    </source>
</evidence>
<keyword evidence="1 5" id="KW-0963">Cytoplasm</keyword>
<comment type="function">
    <text evidence="5">Non-catalytic subunit of the queuine tRNA-ribosyltransferase (TGT) that catalyzes the base-exchange of a guanine (G) residue with queuine (Q) at position 34 (anticodon wobble position) in tRNAs with GU(N) anticodons (tRNA-Asp, -Asn, -His and -Tyr), resulting in the hypermodified nucleoside queuosine (7-(((4,5-cis-dihydroxy-2-cyclopenten-1-yl)amino)methyl)-7-deazaguanosine).</text>
</comment>
<dbReference type="GO" id="GO:0046872">
    <property type="term" value="F:metal ion binding"/>
    <property type="evidence" value="ECO:0007669"/>
    <property type="project" value="UniProtKB-KW"/>
</dbReference>
<name>A0AAE1FH50_PETCI</name>
<comment type="subcellular location">
    <subcellularLocation>
        <location evidence="5">Cytoplasm</location>
    </subcellularLocation>
</comment>
<dbReference type="InterPro" id="IPR050852">
    <property type="entry name" value="Queuine_tRNA-ribosyltrfase"/>
</dbReference>
<dbReference type="Pfam" id="PF01702">
    <property type="entry name" value="TGT"/>
    <property type="match status" value="1"/>
</dbReference>
<reference evidence="8" key="1">
    <citation type="submission" date="2023-10" db="EMBL/GenBank/DDBJ databases">
        <title>Genome assemblies of two species of porcelain crab, Petrolisthes cinctipes and Petrolisthes manimaculis (Anomura: Porcellanidae).</title>
        <authorList>
            <person name="Angst P."/>
        </authorList>
    </citation>
    <scope>NUCLEOTIDE SEQUENCE</scope>
    <source>
        <strain evidence="8">PB745_01</strain>
        <tissue evidence="8">Gill</tissue>
    </source>
</reference>
<gene>
    <name evidence="8" type="ORF">Pcinc_021896</name>
</gene>
<feature type="binding site" evidence="5">
    <location>
        <position position="425"/>
    </location>
    <ligand>
        <name>Zn(2+)</name>
        <dbReference type="ChEBI" id="CHEBI:29105"/>
    </ligand>
</feature>
<evidence type="ECO:0000256" key="6">
    <source>
        <dbReference type="SAM" id="MobiDB-lite"/>
    </source>
</evidence>
<accession>A0AAE1FH50</accession>
<evidence type="ECO:0000256" key="1">
    <source>
        <dbReference type="ARBA" id="ARBA00022490"/>
    </source>
</evidence>
<feature type="binding site" evidence="5">
    <location>
        <position position="396"/>
    </location>
    <ligand>
        <name>Zn(2+)</name>
        <dbReference type="ChEBI" id="CHEBI:29105"/>
    </ligand>
</feature>
<dbReference type="EMBL" id="JAWQEG010002268">
    <property type="protein sequence ID" value="KAK3873062.1"/>
    <property type="molecule type" value="Genomic_DNA"/>
</dbReference>
<dbReference type="AlphaFoldDB" id="A0AAE1FH50"/>
<comment type="subunit">
    <text evidence="5">Heterodimer of a catalytic subunit and an accessory subunit.</text>
</comment>
<keyword evidence="2 5" id="KW-0819">tRNA processing</keyword>
<feature type="region of interest" description="Disordered" evidence="6">
    <location>
        <begin position="318"/>
        <end position="366"/>
    </location>
</feature>
<feature type="binding site" evidence="5">
    <location>
        <position position="394"/>
    </location>
    <ligand>
        <name>Zn(2+)</name>
        <dbReference type="ChEBI" id="CHEBI:29105"/>
    </ligand>
</feature>
<feature type="compositionally biased region" description="Basic and acidic residues" evidence="6">
    <location>
        <begin position="318"/>
        <end position="363"/>
    </location>
</feature>
<evidence type="ECO:0000256" key="2">
    <source>
        <dbReference type="ARBA" id="ARBA00022694"/>
    </source>
</evidence>
<dbReference type="GO" id="GO:0008479">
    <property type="term" value="F:tRNA-guanosine(34) queuine transglycosylase activity"/>
    <property type="evidence" value="ECO:0007669"/>
    <property type="project" value="UniProtKB-UniRule"/>
</dbReference>
<evidence type="ECO:0000256" key="3">
    <source>
        <dbReference type="ARBA" id="ARBA00022723"/>
    </source>
</evidence>
<comment type="similarity">
    <text evidence="5">Belongs to the queuine tRNA-ribosyltransferase family. QTRT2 subfamily.</text>
</comment>
<dbReference type="InterPro" id="IPR002616">
    <property type="entry name" value="tRNA_ribo_trans-like"/>
</dbReference>
<dbReference type="HAMAP" id="MF_03043">
    <property type="entry name" value="QTRT2"/>
    <property type="match status" value="1"/>
</dbReference>
<evidence type="ECO:0000256" key="4">
    <source>
        <dbReference type="ARBA" id="ARBA00022833"/>
    </source>
</evidence>
<evidence type="ECO:0000259" key="7">
    <source>
        <dbReference type="Pfam" id="PF01702"/>
    </source>
</evidence>
<dbReference type="GO" id="GO:0006400">
    <property type="term" value="P:tRNA modification"/>
    <property type="evidence" value="ECO:0007669"/>
    <property type="project" value="InterPro"/>
</dbReference>
<evidence type="ECO:0000313" key="9">
    <source>
        <dbReference type="Proteomes" id="UP001286313"/>
    </source>
</evidence>
<comment type="caution">
    <text evidence="8">The sequence shown here is derived from an EMBL/GenBank/DDBJ whole genome shotgun (WGS) entry which is preliminary data.</text>
</comment>
<keyword evidence="3 5" id="KW-0479">Metal-binding</keyword>